<evidence type="ECO:0000313" key="4">
    <source>
        <dbReference type="Proteomes" id="UP000521943"/>
    </source>
</evidence>
<dbReference type="PANTHER" id="PTHR13309:SF0">
    <property type="entry name" value="FMR1-INTERACTING PROTEIN NUFIP1"/>
    <property type="match status" value="1"/>
</dbReference>
<dbReference type="AlphaFoldDB" id="A0A8H6MF03"/>
<feature type="domain" description="FMR1-interacting protein 1 conserved" evidence="2">
    <location>
        <begin position="133"/>
        <end position="184"/>
    </location>
</feature>
<evidence type="ECO:0000256" key="1">
    <source>
        <dbReference type="SAM" id="MobiDB-lite"/>
    </source>
</evidence>
<gene>
    <name evidence="3" type="ORF">DFP72DRAFT_12904</name>
</gene>
<proteinExistence type="predicted"/>
<keyword evidence="4" id="KW-1185">Reference proteome</keyword>
<evidence type="ECO:0000313" key="3">
    <source>
        <dbReference type="EMBL" id="KAF6766280.1"/>
    </source>
</evidence>
<dbReference type="InterPro" id="IPR019496">
    <property type="entry name" value="NUFIP1_cons_dom"/>
</dbReference>
<feature type="compositionally biased region" description="Polar residues" evidence="1">
    <location>
        <begin position="202"/>
        <end position="214"/>
    </location>
</feature>
<dbReference type="EMBL" id="JACGCI010000001">
    <property type="protein sequence ID" value="KAF6766280.1"/>
    <property type="molecule type" value="Genomic_DNA"/>
</dbReference>
<dbReference type="GO" id="GO:0003723">
    <property type="term" value="F:RNA binding"/>
    <property type="evidence" value="ECO:0007669"/>
    <property type="project" value="InterPro"/>
</dbReference>
<organism evidence="3 4">
    <name type="scientific">Ephemerocybe angulata</name>
    <dbReference type="NCBI Taxonomy" id="980116"/>
    <lineage>
        <taxon>Eukaryota</taxon>
        <taxon>Fungi</taxon>
        <taxon>Dikarya</taxon>
        <taxon>Basidiomycota</taxon>
        <taxon>Agaricomycotina</taxon>
        <taxon>Agaricomycetes</taxon>
        <taxon>Agaricomycetidae</taxon>
        <taxon>Agaricales</taxon>
        <taxon>Agaricineae</taxon>
        <taxon>Psathyrellaceae</taxon>
        <taxon>Ephemerocybe</taxon>
    </lineage>
</organism>
<comment type="caution">
    <text evidence="3">The sequence shown here is derived from an EMBL/GenBank/DDBJ whole genome shotgun (WGS) entry which is preliminary data.</text>
</comment>
<feature type="region of interest" description="Disordered" evidence="1">
    <location>
        <begin position="1"/>
        <end position="22"/>
    </location>
</feature>
<reference evidence="3 4" key="1">
    <citation type="submission" date="2020-07" db="EMBL/GenBank/DDBJ databases">
        <title>Comparative genomics of pyrophilous fungi reveals a link between fire events and developmental genes.</title>
        <authorList>
            <consortium name="DOE Joint Genome Institute"/>
            <person name="Steindorff A.S."/>
            <person name="Carver A."/>
            <person name="Calhoun S."/>
            <person name="Stillman K."/>
            <person name="Liu H."/>
            <person name="Lipzen A."/>
            <person name="Pangilinan J."/>
            <person name="Labutti K."/>
            <person name="Bruns T.D."/>
            <person name="Grigoriev I.V."/>
        </authorList>
    </citation>
    <scope>NUCLEOTIDE SEQUENCE [LARGE SCALE GENOMIC DNA]</scope>
    <source>
        <strain evidence="3 4">CBS 144469</strain>
    </source>
</reference>
<feature type="compositionally biased region" description="Basic and acidic residues" evidence="1">
    <location>
        <begin position="168"/>
        <end position="180"/>
    </location>
</feature>
<feature type="region of interest" description="Disordered" evidence="1">
    <location>
        <begin position="54"/>
        <end position="79"/>
    </location>
</feature>
<dbReference type="Pfam" id="PF10453">
    <property type="entry name" value="NUFIP1"/>
    <property type="match status" value="1"/>
</dbReference>
<dbReference type="GO" id="GO:0000492">
    <property type="term" value="P:box C/D snoRNP assembly"/>
    <property type="evidence" value="ECO:0007669"/>
    <property type="project" value="TreeGrafter"/>
</dbReference>
<feature type="compositionally biased region" description="Low complexity" evidence="1">
    <location>
        <begin position="54"/>
        <end position="70"/>
    </location>
</feature>
<name>A0A8H6MF03_9AGAR</name>
<protein>
    <recommendedName>
        <fullName evidence="2">FMR1-interacting protein 1 conserved domain-containing protein</fullName>
    </recommendedName>
</protein>
<dbReference type="PANTHER" id="PTHR13309">
    <property type="entry name" value="NUCLEAR FRAGILE X MENTAL RETARDATION PROTEIN INTERACTING PROTEIN 1"/>
    <property type="match status" value="1"/>
</dbReference>
<sequence>MSYYNPNLPQNPQWAQQQQQQGIQNPAYSSHYMQAYMQGQAGYYQPPGPYAAPQLPYPTSSFPGPSSQPFSRPPPPTGQWYQHGNKRCTYKGCSFTGSHSSVETHMMDRHLIYPPGWEKRQKKQDWDADPSLKGKPIPIQGTNIILDDPEMLAKWMEERKKRFPTAGKVEDKKRKMDEAIARGQLTAEDMGMRSDKRRRTNESTPGGPSGANSTRGRGTGRGAHRGGDRGRGRGGAAAAVTPHLPVPLPAKPEATVGLPPRPPVSATTLSDDASNSSDSDGEPEVISSKKEVLSIAPPLEQAVVVPKPSEAPKEQAAPSQPRKRPPPQPKKAPRNPFAERPSLLRNLILPEMRVTLSNLSQAIRFLVDNDFLEGVELKPGQATEARIQVLDNQTTETHTT</sequence>
<feature type="compositionally biased region" description="Low complexity" evidence="1">
    <location>
        <begin position="265"/>
        <end position="278"/>
    </location>
</feature>
<accession>A0A8H6MF03</accession>
<feature type="region of interest" description="Disordered" evidence="1">
    <location>
        <begin position="161"/>
        <end position="339"/>
    </location>
</feature>
<feature type="compositionally biased region" description="Basic and acidic residues" evidence="1">
    <location>
        <begin position="118"/>
        <end position="132"/>
    </location>
</feature>
<evidence type="ECO:0000259" key="2">
    <source>
        <dbReference type="Pfam" id="PF10453"/>
    </source>
</evidence>
<dbReference type="OrthoDB" id="273070at2759"/>
<feature type="region of interest" description="Disordered" evidence="1">
    <location>
        <begin position="118"/>
        <end position="142"/>
    </location>
</feature>
<dbReference type="Proteomes" id="UP000521943">
    <property type="component" value="Unassembled WGS sequence"/>
</dbReference>
<dbReference type="GO" id="GO:0005634">
    <property type="term" value="C:nucleus"/>
    <property type="evidence" value="ECO:0007669"/>
    <property type="project" value="TreeGrafter"/>
</dbReference>
<dbReference type="InterPro" id="IPR039136">
    <property type="entry name" value="NUFIP1-like"/>
</dbReference>